<dbReference type="PANTHER" id="PTHR33445">
    <property type="entry name" value="ATP SYNTHASE SUBUNIT B', CHLOROPLASTIC"/>
    <property type="match status" value="1"/>
</dbReference>
<dbReference type="GO" id="GO:0046933">
    <property type="term" value="F:proton-transporting ATP synthase activity, rotational mechanism"/>
    <property type="evidence" value="ECO:0007669"/>
    <property type="project" value="UniProtKB-UniRule"/>
</dbReference>
<keyword evidence="19" id="KW-1185">Reference proteome</keyword>
<dbReference type="Gene3D" id="1.20.5.620">
    <property type="entry name" value="F1F0 ATP synthase subunit B, membrane domain"/>
    <property type="match status" value="1"/>
</dbReference>
<dbReference type="GO" id="GO:0005886">
    <property type="term" value="C:plasma membrane"/>
    <property type="evidence" value="ECO:0007669"/>
    <property type="project" value="UniProtKB-SubCell"/>
</dbReference>
<dbReference type="HAMAP" id="MF_01398">
    <property type="entry name" value="ATP_synth_b_bprime"/>
    <property type="match status" value="1"/>
</dbReference>
<dbReference type="Proteomes" id="UP001056381">
    <property type="component" value="Chromosome"/>
</dbReference>
<sequence length="158" mass="17648">MNLNGTLLGQMIAFGLFIWFCWKFVWPPLLAAMEERANKIEQGLKDSEDSAKKIIEAEEQSKKMIAEAKSEAKKVLSNAKAQSEKIVEDSKTKATEEKNRIVASAQAEIDKEVVNAKKSLEKDFATNVMSAAKKIVGKEISETNHGDTIQKSLDDFRK</sequence>
<comment type="subunit">
    <text evidence="13">F-type ATPases have 2 components, F(1) - the catalytic core - and F(0) - the membrane proton channel. F(1) has five subunits: alpha(3), beta(3), gamma(1), delta(1), epsilon(1). F(0) has four main subunits: a(1), b(2) and c(10-14). The alpha and beta chains form an alternating ring which encloses part of the gamma chain. F(1) is attached to F(0) by a central stalk formed by the gamma and epsilon chains, while a peripheral stalk is formed by the delta and b chains.</text>
</comment>
<dbReference type="GO" id="GO:0046961">
    <property type="term" value="F:proton-transporting ATPase activity, rotational mechanism"/>
    <property type="evidence" value="ECO:0007669"/>
    <property type="project" value="TreeGrafter"/>
</dbReference>
<organism evidence="18 19">
    <name type="scientific">SAR86 cluster bacterium</name>
    <dbReference type="NCBI Taxonomy" id="2030880"/>
    <lineage>
        <taxon>Bacteria</taxon>
        <taxon>Pseudomonadati</taxon>
        <taxon>Pseudomonadota</taxon>
        <taxon>Gammaproteobacteria</taxon>
        <taxon>SAR86 cluster</taxon>
    </lineage>
</organism>
<evidence type="ECO:0000256" key="15">
    <source>
        <dbReference type="HAMAP-Rule" id="MF_01398"/>
    </source>
</evidence>
<evidence type="ECO:0000256" key="7">
    <source>
        <dbReference type="ARBA" id="ARBA00022989"/>
    </source>
</evidence>
<comment type="similarity">
    <text evidence="1 15 16">Belongs to the ATPase B chain family.</text>
</comment>
<dbReference type="PANTHER" id="PTHR33445:SF1">
    <property type="entry name" value="ATP SYNTHASE SUBUNIT B"/>
    <property type="match status" value="1"/>
</dbReference>
<accession>A0A9Q8TYC1</accession>
<evidence type="ECO:0000256" key="9">
    <source>
        <dbReference type="ARBA" id="ARBA00023136"/>
    </source>
</evidence>
<keyword evidence="17" id="KW-0175">Coiled coil</keyword>
<evidence type="ECO:0000313" key="19">
    <source>
        <dbReference type="Proteomes" id="UP001056381"/>
    </source>
</evidence>
<comment type="function">
    <text evidence="11 15">F(1)F(0) ATP synthase produces ATP from ADP in the presence of a proton or sodium gradient. F-type ATPases consist of two structural domains, F(1) containing the extramembraneous catalytic core and F(0) containing the membrane proton channel, linked together by a central stalk and a peripheral stalk. During catalysis, ATP synthesis in the catalytic domain of F(1) is coupled via a rotary mechanism of the central stalk subunits to proton translocation.</text>
</comment>
<evidence type="ECO:0000256" key="11">
    <source>
        <dbReference type="ARBA" id="ARBA00025198"/>
    </source>
</evidence>
<evidence type="ECO:0000256" key="6">
    <source>
        <dbReference type="ARBA" id="ARBA00022781"/>
    </source>
</evidence>
<evidence type="ECO:0000256" key="5">
    <source>
        <dbReference type="ARBA" id="ARBA00022692"/>
    </source>
</evidence>
<dbReference type="AlphaFoldDB" id="A0A9Q8TYC1"/>
<comment type="subcellular location">
    <subcellularLocation>
        <location evidence="15">Cell membrane</location>
        <topology evidence="15">Single-pass membrane protein</topology>
    </subcellularLocation>
    <subcellularLocation>
        <location evidence="14">Endomembrane system</location>
        <topology evidence="14">Single-pass membrane protein</topology>
    </subcellularLocation>
</comment>
<name>A0A9Q8TYC1_9GAMM</name>
<keyword evidence="6 15" id="KW-0375">Hydrogen ion transport</keyword>
<keyword evidence="5 15" id="KW-0812">Transmembrane</keyword>
<dbReference type="Pfam" id="PF00430">
    <property type="entry name" value="ATP-synt_B"/>
    <property type="match status" value="1"/>
</dbReference>
<evidence type="ECO:0000256" key="2">
    <source>
        <dbReference type="ARBA" id="ARBA00022448"/>
    </source>
</evidence>
<evidence type="ECO:0000256" key="14">
    <source>
        <dbReference type="ARBA" id="ARBA00037847"/>
    </source>
</evidence>
<keyword evidence="2 15" id="KW-0813">Transport</keyword>
<reference evidence="18" key="1">
    <citation type="submission" date="2022-05" db="EMBL/GenBank/DDBJ databases">
        <title>Single-amplified genomics reveal most streamlined microbe among free-living bacteria.</title>
        <authorList>
            <person name="Roda-Garcia J."/>
            <person name="Haro-Moreno J.M."/>
            <person name="Rodriguez-Valera F."/>
            <person name="Almagro-Moreno S."/>
            <person name="Lopez-Perez M."/>
        </authorList>
    </citation>
    <scope>NUCLEOTIDE SEQUENCE</scope>
    <source>
        <strain evidence="18">TMED112-D2-2</strain>
    </source>
</reference>
<gene>
    <name evidence="15" type="primary">atpF</name>
    <name evidence="18" type="ORF">M9B40_05465</name>
</gene>
<evidence type="ECO:0000256" key="1">
    <source>
        <dbReference type="ARBA" id="ARBA00005513"/>
    </source>
</evidence>
<comment type="subunit">
    <text evidence="15">F-type ATPases have 2 components, F(1) - the catalytic core - and F(0) - the membrane proton channel. F(1) has five subunits: alpha(3), beta(3), gamma(1), delta(1), epsilon(1). F(0) has three main subunits: a(1), b(2) and c(10-14). The alpha and beta chains form an alternating ring which encloses part of the gamma chain. F(1) is attached to F(0) by a central stalk formed by the gamma and epsilon chains, while a peripheral stalk is formed by the delta and b chains.</text>
</comment>
<evidence type="ECO:0000256" key="3">
    <source>
        <dbReference type="ARBA" id="ARBA00022475"/>
    </source>
</evidence>
<keyword evidence="3 15" id="KW-1003">Cell membrane</keyword>
<dbReference type="NCBIfam" id="NF004411">
    <property type="entry name" value="PRK05759.1-2"/>
    <property type="match status" value="1"/>
</dbReference>
<evidence type="ECO:0000256" key="10">
    <source>
        <dbReference type="ARBA" id="ARBA00023310"/>
    </source>
</evidence>
<evidence type="ECO:0000256" key="4">
    <source>
        <dbReference type="ARBA" id="ARBA00022547"/>
    </source>
</evidence>
<evidence type="ECO:0000313" key="18">
    <source>
        <dbReference type="EMBL" id="URQ63174.1"/>
    </source>
</evidence>
<evidence type="ECO:0000256" key="12">
    <source>
        <dbReference type="ARBA" id="ARBA00025614"/>
    </source>
</evidence>
<evidence type="ECO:0000256" key="16">
    <source>
        <dbReference type="RuleBase" id="RU003848"/>
    </source>
</evidence>
<proteinExistence type="inferred from homology"/>
<keyword evidence="10 15" id="KW-0066">ATP synthesis</keyword>
<evidence type="ECO:0000256" key="17">
    <source>
        <dbReference type="SAM" id="Coils"/>
    </source>
</evidence>
<evidence type="ECO:0000256" key="13">
    <source>
        <dbReference type="ARBA" id="ARBA00026054"/>
    </source>
</evidence>
<dbReference type="GO" id="GO:0045259">
    <property type="term" value="C:proton-transporting ATP synthase complex"/>
    <property type="evidence" value="ECO:0007669"/>
    <property type="project" value="UniProtKB-KW"/>
</dbReference>
<evidence type="ECO:0000256" key="8">
    <source>
        <dbReference type="ARBA" id="ARBA00023065"/>
    </source>
</evidence>
<keyword evidence="4 15" id="KW-0138">CF(0)</keyword>
<dbReference type="InterPro" id="IPR002146">
    <property type="entry name" value="ATP_synth_b/b'su_bac/chlpt"/>
</dbReference>
<feature type="transmembrane region" description="Helical" evidence="15">
    <location>
        <begin position="6"/>
        <end position="26"/>
    </location>
</feature>
<keyword evidence="9 15" id="KW-0472">Membrane</keyword>
<dbReference type="InterPro" id="IPR028987">
    <property type="entry name" value="ATP_synth_B-like_membr_sf"/>
</dbReference>
<keyword evidence="8 15" id="KW-0406">Ion transport</keyword>
<dbReference type="GO" id="GO:0012505">
    <property type="term" value="C:endomembrane system"/>
    <property type="evidence" value="ECO:0007669"/>
    <property type="project" value="UniProtKB-SubCell"/>
</dbReference>
<dbReference type="InterPro" id="IPR050059">
    <property type="entry name" value="ATP_synthase_B_chain"/>
</dbReference>
<keyword evidence="7 15" id="KW-1133">Transmembrane helix</keyword>
<dbReference type="EMBL" id="CP097966">
    <property type="protein sequence ID" value="URQ63174.1"/>
    <property type="molecule type" value="Genomic_DNA"/>
</dbReference>
<dbReference type="NCBIfam" id="TIGR01144">
    <property type="entry name" value="ATP_synt_b"/>
    <property type="match status" value="1"/>
</dbReference>
<dbReference type="CDD" id="cd06503">
    <property type="entry name" value="ATP-synt_Fo_b"/>
    <property type="match status" value="1"/>
</dbReference>
<protein>
    <recommendedName>
        <fullName evidence="15">ATP synthase subunit b</fullName>
    </recommendedName>
    <alternativeName>
        <fullName evidence="15">ATP synthase F(0) sector subunit b</fullName>
    </alternativeName>
    <alternativeName>
        <fullName evidence="15">ATPase subunit I</fullName>
    </alternativeName>
    <alternativeName>
        <fullName evidence="15">F-type ATPase subunit b</fullName>
        <shortName evidence="15">F-ATPase subunit b</shortName>
    </alternativeName>
</protein>
<comment type="function">
    <text evidence="12">Component of the F(0) channel, it forms part of the peripheral stalk, linking F(1) to F(0). The b'-subunit is a diverged and duplicated form of b found in plants and photosynthetic bacteria.</text>
</comment>
<dbReference type="InterPro" id="IPR005864">
    <property type="entry name" value="ATP_synth_F0_bsu_bac"/>
</dbReference>
<dbReference type="SUPFAM" id="SSF81573">
    <property type="entry name" value="F1F0 ATP synthase subunit B, membrane domain"/>
    <property type="match status" value="1"/>
</dbReference>
<feature type="coiled-coil region" evidence="17">
    <location>
        <begin position="30"/>
        <end position="85"/>
    </location>
</feature>